<keyword evidence="9" id="KW-1185">Reference proteome</keyword>
<evidence type="ECO:0000256" key="2">
    <source>
        <dbReference type="ARBA" id="ARBA00022525"/>
    </source>
</evidence>
<feature type="domain" description="Secretion system C-terminal sorting" evidence="6">
    <location>
        <begin position="789"/>
        <end position="867"/>
    </location>
</feature>
<keyword evidence="3 4" id="KW-0732">Signal</keyword>
<evidence type="ECO:0000259" key="5">
    <source>
        <dbReference type="Pfam" id="PF11721"/>
    </source>
</evidence>
<dbReference type="NCBIfam" id="NF033679">
    <property type="entry name" value="DNRLRE_dom"/>
    <property type="match status" value="1"/>
</dbReference>
<dbReference type="Pfam" id="PF24517">
    <property type="entry name" value="CBM96"/>
    <property type="match status" value="1"/>
</dbReference>
<evidence type="ECO:0000259" key="6">
    <source>
        <dbReference type="Pfam" id="PF18962"/>
    </source>
</evidence>
<evidence type="ECO:0000259" key="7">
    <source>
        <dbReference type="Pfam" id="PF24517"/>
    </source>
</evidence>
<evidence type="ECO:0000313" key="9">
    <source>
        <dbReference type="Proteomes" id="UP000612680"/>
    </source>
</evidence>
<evidence type="ECO:0000256" key="1">
    <source>
        <dbReference type="ARBA" id="ARBA00004613"/>
    </source>
</evidence>
<proteinExistence type="predicted"/>
<feature type="domain" description="Malectin" evidence="5">
    <location>
        <begin position="445"/>
        <end position="593"/>
    </location>
</feature>
<sequence length="869" mass="93086">MKTLVPYLILFMFSAAISGKLLAQPAIQWDRTIGGSGNDFLYAAVRTPDGGYLLGGSSDSNISGEKSENSNGSKIWLVKTNSTGIKEWDKTIGIGDTGIGLRKLLLTSDGGYLLGGVITDDDVNVVIKIDKNGVRQWLRRYARGKTTDFEAMEKAPDGGYILGFTSLLDESQSQGPIKGYDYWIVKIDVNGRTQWEKVYGGAGSDQLESLQATSDKGYIVAGASNSGKGGDKSDPAKGYGDFWILKLDPSGNKQWDKTIGGPGGDGHAQISQTPDGGYIVGGITSGTAGGDKSENSNGADYWAVKLSATGQVQWDQDLSGKDYTEGADGESFSVIIQTADGGYLIGGTSDSAAGIDKSEEGKDFESIDLWVVKLAADGTKEWDKTVGSGDWNHLQSIVQAPDGGYLLATSSENGIHGDKTQDSRGGSDFWIIKLAPENVPSPQTLVRINAGGPDFTTATKKLFIADQYYSDAFNVTSSIPSGDILNTTNDVLYRTARNSPYCFYEIPVKNIQVNVTLHFAETYYGTPGKGGGAGSRRFNVDIEGKRVLTNYDIFAAAGGAMRAVQITIPVTVADGILDINFGTGAAGQPSICAIEVVSTNYTLGPLADAYVRDGNFSTTNFNGSSLDIKSTSGDPSANRSSYLKFKVPQALTIAAAKLRIYGHNHEDTKSISVHAYGVNNDSWTEGSIVKNNAPAASTASLGYASVNNVYKYYEIDVTSYVKAQQQSGDEIVSLLLRDPSNRNTRMVFNSKEAISKPPQLIIQNVANSTARLSQEEATFEQQEKELSVVFPNPATDEFTVLISRQHAGNISFQLVNNAGESNPIQAAERVRPGEKVRFDVDKIPVNAGIYLLKVDSEGFSEVVKLLIAK</sequence>
<organism evidence="8 9">
    <name type="scientific">Dyadobacter sandarakinus</name>
    <dbReference type="NCBI Taxonomy" id="2747268"/>
    <lineage>
        <taxon>Bacteria</taxon>
        <taxon>Pseudomonadati</taxon>
        <taxon>Bacteroidota</taxon>
        <taxon>Cytophagia</taxon>
        <taxon>Cytophagales</taxon>
        <taxon>Spirosomataceae</taxon>
        <taxon>Dyadobacter</taxon>
    </lineage>
</organism>
<name>A0ABX7I5Q4_9BACT</name>
<dbReference type="NCBIfam" id="TIGR04183">
    <property type="entry name" value="Por_Secre_tail"/>
    <property type="match status" value="1"/>
</dbReference>
<dbReference type="PANTHER" id="PTHR42754">
    <property type="entry name" value="ENDOGLUCANASE"/>
    <property type="match status" value="1"/>
</dbReference>
<feature type="chain" id="PRO_5045776769" evidence="4">
    <location>
        <begin position="24"/>
        <end position="869"/>
    </location>
</feature>
<feature type="signal peptide" evidence="4">
    <location>
        <begin position="1"/>
        <end position="23"/>
    </location>
</feature>
<evidence type="ECO:0000256" key="3">
    <source>
        <dbReference type="ARBA" id="ARBA00022729"/>
    </source>
</evidence>
<dbReference type="PRINTS" id="PR00313">
    <property type="entry name" value="CABNDNGRPT"/>
</dbReference>
<dbReference type="Proteomes" id="UP000612680">
    <property type="component" value="Chromosome"/>
</dbReference>
<dbReference type="RefSeq" id="WP_204663738.1">
    <property type="nucleotide sequence ID" value="NZ_CP056775.1"/>
</dbReference>
<dbReference type="EMBL" id="CP056775">
    <property type="protein sequence ID" value="QRR01429.1"/>
    <property type="molecule type" value="Genomic_DNA"/>
</dbReference>
<protein>
    <submittedName>
        <fullName evidence="8">DNRLRE domain-containing protein</fullName>
    </submittedName>
</protein>
<evidence type="ECO:0000256" key="4">
    <source>
        <dbReference type="SAM" id="SignalP"/>
    </source>
</evidence>
<reference evidence="8 9" key="1">
    <citation type="submission" date="2020-06" db="EMBL/GenBank/DDBJ databases">
        <title>Dyadobacter sandarakinus sp. nov., isolated from the soil of the Arctic Yellow River Station.</title>
        <authorList>
            <person name="Zhang Y."/>
            <person name="Peng F."/>
        </authorList>
    </citation>
    <scope>NUCLEOTIDE SEQUENCE [LARGE SCALE GENOMIC DNA]</scope>
    <source>
        <strain evidence="8 9">Q3-56</strain>
    </source>
</reference>
<dbReference type="Gene3D" id="2.60.120.430">
    <property type="entry name" value="Galactose-binding lectin"/>
    <property type="match status" value="1"/>
</dbReference>
<dbReference type="InterPro" id="IPR026444">
    <property type="entry name" value="Secre_tail"/>
</dbReference>
<gene>
    <name evidence="8" type="ORF">HWI92_11200</name>
</gene>
<dbReference type="PANTHER" id="PTHR42754:SF1">
    <property type="entry name" value="LIPOPROTEIN"/>
    <property type="match status" value="1"/>
</dbReference>
<dbReference type="SUPFAM" id="SSF49785">
    <property type="entry name" value="Galactose-binding domain-like"/>
    <property type="match status" value="1"/>
</dbReference>
<dbReference type="Pfam" id="PF11721">
    <property type="entry name" value="Malectin"/>
    <property type="match status" value="1"/>
</dbReference>
<keyword evidence="2" id="KW-0964">Secreted</keyword>
<dbReference type="InterPro" id="IPR055372">
    <property type="entry name" value="CBM96"/>
</dbReference>
<dbReference type="InterPro" id="IPR008979">
    <property type="entry name" value="Galactose-bd-like_sf"/>
</dbReference>
<evidence type="ECO:0000313" key="8">
    <source>
        <dbReference type="EMBL" id="QRR01429.1"/>
    </source>
</evidence>
<dbReference type="InterPro" id="IPR021720">
    <property type="entry name" value="Malectin_dom"/>
</dbReference>
<comment type="subcellular location">
    <subcellularLocation>
        <location evidence="1">Secreted</location>
    </subcellularLocation>
</comment>
<accession>A0ABX7I5Q4</accession>
<dbReference type="Pfam" id="PF18962">
    <property type="entry name" value="Por_Secre_tail"/>
    <property type="match status" value="1"/>
</dbReference>
<feature type="domain" description="Carbohydrate-binding module family 96" evidence="7">
    <location>
        <begin position="602"/>
        <end position="763"/>
    </location>
</feature>